<accession>A0ABY9VU10</accession>
<sequence length="161" mass="18215">MNTSKINSQILFVDADSCPVIKEIVEIASKYSIEAVFVASYAHMKNDLQGQNWVFVDSHKEAVDLYLMNHVKKGDFAVTQDIGLASTLIAKGVYAISPRGNLFEEKDIQTALDLRYLSARARRQGSYGKGPKPFTERDREKFIKELNRLLLNFKVCSTNHN</sequence>
<evidence type="ECO:0000313" key="3">
    <source>
        <dbReference type="EMBL" id="WNF25247.1"/>
    </source>
</evidence>
<dbReference type="PANTHER" id="PTHR35146">
    <property type="entry name" value="UPF0178 PROTEIN YAII"/>
    <property type="match status" value="1"/>
</dbReference>
<name>A0ABY9VU10_9BACI</name>
<dbReference type="HAMAP" id="MF_00489">
    <property type="entry name" value="UPF0178"/>
    <property type="match status" value="1"/>
</dbReference>
<dbReference type="Pfam" id="PF02639">
    <property type="entry name" value="DUF188"/>
    <property type="match status" value="1"/>
</dbReference>
<evidence type="ECO:0000256" key="1">
    <source>
        <dbReference type="ARBA" id="ARBA00008522"/>
    </source>
</evidence>
<gene>
    <name evidence="3" type="ORF">RH061_16375</name>
</gene>
<dbReference type="CDD" id="cd18720">
    <property type="entry name" value="PIN_YqxD-like"/>
    <property type="match status" value="1"/>
</dbReference>
<reference evidence="3 4" key="1">
    <citation type="submission" date="2023-09" db="EMBL/GenBank/DDBJ databases">
        <title>Microbial mechanism of fulvic acid promoting antimony reduction mineralization in rice fields.</title>
        <authorList>
            <person name="Chen G."/>
            <person name="Lan J."/>
        </authorList>
    </citation>
    <scope>NUCLEOTIDE SEQUENCE [LARGE SCALE GENOMIC DNA]</scope>
    <source>
        <strain evidence="3 4">PS1</strain>
    </source>
</reference>
<evidence type="ECO:0000256" key="2">
    <source>
        <dbReference type="HAMAP-Rule" id="MF_00489"/>
    </source>
</evidence>
<protein>
    <recommendedName>
        <fullName evidence="2">UPF0178 protein RH061_16375</fullName>
    </recommendedName>
</protein>
<dbReference type="PANTHER" id="PTHR35146:SF1">
    <property type="entry name" value="UPF0178 PROTEIN YAII"/>
    <property type="match status" value="1"/>
</dbReference>
<dbReference type="RefSeq" id="WP_311076430.1">
    <property type="nucleotide sequence ID" value="NZ_CP134494.1"/>
</dbReference>
<comment type="similarity">
    <text evidence="1 2">Belongs to the UPF0178 family.</text>
</comment>
<dbReference type="EMBL" id="CP134494">
    <property type="protein sequence ID" value="WNF25247.1"/>
    <property type="molecule type" value="Genomic_DNA"/>
</dbReference>
<proteinExistence type="inferred from homology"/>
<evidence type="ECO:0000313" key="4">
    <source>
        <dbReference type="Proteomes" id="UP001303324"/>
    </source>
</evidence>
<organism evidence="3 4">
    <name type="scientific">Mesobacillus jeotgali</name>
    <dbReference type="NCBI Taxonomy" id="129985"/>
    <lineage>
        <taxon>Bacteria</taxon>
        <taxon>Bacillati</taxon>
        <taxon>Bacillota</taxon>
        <taxon>Bacilli</taxon>
        <taxon>Bacillales</taxon>
        <taxon>Bacillaceae</taxon>
        <taxon>Mesobacillus</taxon>
    </lineage>
</organism>
<keyword evidence="4" id="KW-1185">Reference proteome</keyword>
<dbReference type="InterPro" id="IPR003791">
    <property type="entry name" value="UPF0178"/>
</dbReference>
<dbReference type="Proteomes" id="UP001303324">
    <property type="component" value="Chromosome"/>
</dbReference>